<dbReference type="Proteomes" id="UP000027361">
    <property type="component" value="Unassembled WGS sequence"/>
</dbReference>
<name>A0A066VSU5_TILAU</name>
<gene>
    <name evidence="2" type="ORF">K437DRAFT_153523</name>
</gene>
<dbReference type="RefSeq" id="XP_013242347.1">
    <property type="nucleotide sequence ID" value="XM_013386893.1"/>
</dbReference>
<proteinExistence type="predicted"/>
<dbReference type="InParanoid" id="A0A066VSU5"/>
<organism evidence="2 3">
    <name type="scientific">Tilletiaria anomala (strain ATCC 24038 / CBS 436.72 / UBC 951)</name>
    <dbReference type="NCBI Taxonomy" id="1037660"/>
    <lineage>
        <taxon>Eukaryota</taxon>
        <taxon>Fungi</taxon>
        <taxon>Dikarya</taxon>
        <taxon>Basidiomycota</taxon>
        <taxon>Ustilaginomycotina</taxon>
        <taxon>Exobasidiomycetes</taxon>
        <taxon>Georgefischeriales</taxon>
        <taxon>Tilletiariaceae</taxon>
        <taxon>Tilletiaria</taxon>
    </lineage>
</organism>
<evidence type="ECO:0000313" key="2">
    <source>
        <dbReference type="EMBL" id="KDN43328.1"/>
    </source>
</evidence>
<accession>A0A066VSU5</accession>
<sequence>MENASIAYRNSCTVSQNLKGAYRNHRISFDHLREMGSTAYFMRDKALQYTKSNERGFKDHFVRYDCTMTYHIWNIRIKQLIRSRHVKLIDTPGRPVRTDEKEHATVDCESTTSDAPEAAVLEHMLGEPDEEKGQRLAQQQARTQ</sequence>
<keyword evidence="3" id="KW-1185">Reference proteome</keyword>
<evidence type="ECO:0000256" key="1">
    <source>
        <dbReference type="SAM" id="MobiDB-lite"/>
    </source>
</evidence>
<dbReference type="GeneID" id="25261666"/>
<comment type="caution">
    <text evidence="2">The sequence shown here is derived from an EMBL/GenBank/DDBJ whole genome shotgun (WGS) entry which is preliminary data.</text>
</comment>
<reference evidence="2 3" key="1">
    <citation type="submission" date="2014-05" db="EMBL/GenBank/DDBJ databases">
        <title>Draft genome sequence of a rare smut relative, Tilletiaria anomala UBC 951.</title>
        <authorList>
            <consortium name="DOE Joint Genome Institute"/>
            <person name="Toome M."/>
            <person name="Kuo A."/>
            <person name="Henrissat B."/>
            <person name="Lipzen A."/>
            <person name="Tritt A."/>
            <person name="Yoshinaga Y."/>
            <person name="Zane M."/>
            <person name="Barry K."/>
            <person name="Grigoriev I.V."/>
            <person name="Spatafora J.W."/>
            <person name="Aimea M.C."/>
        </authorList>
    </citation>
    <scope>NUCLEOTIDE SEQUENCE [LARGE SCALE GENOMIC DNA]</scope>
    <source>
        <strain evidence="2 3">UBC 951</strain>
    </source>
</reference>
<feature type="region of interest" description="Disordered" evidence="1">
    <location>
        <begin position="92"/>
        <end position="113"/>
    </location>
</feature>
<dbReference type="AlphaFoldDB" id="A0A066VSU5"/>
<evidence type="ECO:0000313" key="3">
    <source>
        <dbReference type="Proteomes" id="UP000027361"/>
    </source>
</evidence>
<dbReference type="EMBL" id="JMSN01000062">
    <property type="protein sequence ID" value="KDN43328.1"/>
    <property type="molecule type" value="Genomic_DNA"/>
</dbReference>
<feature type="compositionally biased region" description="Basic and acidic residues" evidence="1">
    <location>
        <begin position="96"/>
        <end position="106"/>
    </location>
</feature>
<dbReference type="HOGENOM" id="CLU_1797797_0_0_1"/>
<protein>
    <submittedName>
        <fullName evidence="2">Uncharacterized protein</fullName>
    </submittedName>
</protein>